<protein>
    <submittedName>
        <fullName evidence="2">Uncharacterized protein</fullName>
    </submittedName>
</protein>
<dbReference type="Proteomes" id="UP000007800">
    <property type="component" value="Unassembled WGS sequence"/>
</dbReference>
<dbReference type="EMBL" id="GG684937">
    <property type="protein sequence ID" value="EER00562.1"/>
    <property type="molecule type" value="Genomic_DNA"/>
</dbReference>
<keyword evidence="1" id="KW-0732">Signal</keyword>
<evidence type="ECO:0000313" key="3">
    <source>
        <dbReference type="Proteomes" id="UP000007800"/>
    </source>
</evidence>
<feature type="chain" id="PRO_5002955227" evidence="1">
    <location>
        <begin position="24"/>
        <end position="57"/>
    </location>
</feature>
<gene>
    <name evidence="2" type="ORF">Pmar_PMAR010787</name>
</gene>
<dbReference type="GeneID" id="9043643"/>
<feature type="signal peptide" evidence="1">
    <location>
        <begin position="1"/>
        <end position="23"/>
    </location>
</feature>
<dbReference type="AlphaFoldDB" id="C5LRT1"/>
<name>C5LRT1_PERM5</name>
<reference evidence="2 3" key="1">
    <citation type="submission" date="2008-07" db="EMBL/GenBank/DDBJ databases">
        <authorList>
            <person name="El-Sayed N."/>
            <person name="Caler E."/>
            <person name="Inman J."/>
            <person name="Amedeo P."/>
            <person name="Hass B."/>
            <person name="Wortman J."/>
        </authorList>
    </citation>
    <scope>NUCLEOTIDE SEQUENCE [LARGE SCALE GENOMIC DNA]</scope>
    <source>
        <strain evidence="3">ATCC 50983 / TXsc</strain>
    </source>
</reference>
<feature type="non-terminal residue" evidence="2">
    <location>
        <position position="57"/>
    </location>
</feature>
<proteinExistence type="predicted"/>
<evidence type="ECO:0000256" key="1">
    <source>
        <dbReference type="SAM" id="SignalP"/>
    </source>
</evidence>
<sequence>MHMVNYMFPARALASCLWALTRAGLDSKEIAEKAVLCARDRVMEMTPQDATTITWAL</sequence>
<organism evidence="3">
    <name type="scientific">Perkinsus marinus (strain ATCC 50983 / TXsc)</name>
    <dbReference type="NCBI Taxonomy" id="423536"/>
    <lineage>
        <taxon>Eukaryota</taxon>
        <taxon>Sar</taxon>
        <taxon>Alveolata</taxon>
        <taxon>Perkinsozoa</taxon>
        <taxon>Perkinsea</taxon>
        <taxon>Perkinsida</taxon>
        <taxon>Perkinsidae</taxon>
        <taxon>Perkinsus</taxon>
    </lineage>
</organism>
<keyword evidence="3" id="KW-1185">Reference proteome</keyword>
<evidence type="ECO:0000313" key="2">
    <source>
        <dbReference type="EMBL" id="EER00562.1"/>
    </source>
</evidence>
<dbReference type="InParanoid" id="C5LRT1"/>
<dbReference type="RefSeq" id="XP_002767844.1">
    <property type="nucleotide sequence ID" value="XM_002767798.1"/>
</dbReference>
<accession>C5LRT1</accession>